<dbReference type="InterPro" id="IPR006637">
    <property type="entry name" value="ChW"/>
</dbReference>
<dbReference type="Proteomes" id="UP000249828">
    <property type="component" value="Unassembled WGS sequence"/>
</dbReference>
<evidence type="ECO:0000313" key="3">
    <source>
        <dbReference type="EMBL" id="PZL70888.1"/>
    </source>
</evidence>
<evidence type="ECO:0000313" key="4">
    <source>
        <dbReference type="Proteomes" id="UP000249828"/>
    </source>
</evidence>
<feature type="region of interest" description="Disordered" evidence="1">
    <location>
        <begin position="40"/>
        <end position="79"/>
    </location>
</feature>
<keyword evidence="4" id="KW-1185">Reference proteome</keyword>
<name>A0A2W3YSM4_9ENTE</name>
<protein>
    <recommendedName>
        <fullName evidence="5">Clostridial hydrophobic W</fullName>
    </recommendedName>
</protein>
<sequence length="409" mass="45439">MKKIVSVLMVVSMLSFYPNWVFAEVKTSSTIEKVQSTEKMIESETESTEVQSVTTKISSDSTTSSSDAEEVDSMSEEAEQTDRASIIAGGWTTPHILYKTYVQDLGWQKQVSDGATSGTIGKGKAIQGENMYFHGGGPGINQWIETSYHLADYGWNSDRGIYEEFQGKRFKKRLEAVRFRLVGTTLSRYNLYYRVHVQNFGWLGWAKNNEAAGTEGYGYQVEAIQICFVPNNKPAPGSTANTFKKMPRLNYRANIQGLGWQGYVHNGKTSGTVGRGLRLEGIQARIADYQSSGSVEYQTHVQNIGWQGWKSNGATSGSVGKQLRTEAVRFRLTGQLGKDFDIYYRVYVEEAGWLDWAKNGTSAGTSGFGYRLEGIQVKLVKKGSVAPGKTQNAFFDRIESGSNFSKVIQ</sequence>
<dbReference type="Pfam" id="PF07538">
    <property type="entry name" value="ChW"/>
    <property type="match status" value="5"/>
</dbReference>
<reference evidence="3 4" key="1">
    <citation type="submission" date="2017-11" db="EMBL/GenBank/DDBJ databases">
        <title>Draft genome sequence of Enterococcus plantarum TRW2 strain isolated from lettuce.</title>
        <authorList>
            <person name="Kim E.B."/>
            <person name="Marco M.L."/>
            <person name="Williams T.R."/>
            <person name="You I.H."/>
        </authorList>
    </citation>
    <scope>NUCLEOTIDE SEQUENCE [LARGE SCALE GENOMIC DNA]</scope>
    <source>
        <strain evidence="3 4">TRW2</strain>
    </source>
</reference>
<dbReference type="EMBL" id="PIEU01000111">
    <property type="protein sequence ID" value="PZL70888.1"/>
    <property type="molecule type" value="Genomic_DNA"/>
</dbReference>
<organism evidence="3 4">
    <name type="scientific">Enterococcus plantarum</name>
    <dbReference type="NCBI Taxonomy" id="1077675"/>
    <lineage>
        <taxon>Bacteria</taxon>
        <taxon>Bacillati</taxon>
        <taxon>Bacillota</taxon>
        <taxon>Bacilli</taxon>
        <taxon>Lactobacillales</taxon>
        <taxon>Enterococcaceae</taxon>
        <taxon>Enterococcus</taxon>
    </lineage>
</organism>
<feature type="chain" id="PRO_5016094974" description="Clostridial hydrophobic W" evidence="2">
    <location>
        <begin position="24"/>
        <end position="409"/>
    </location>
</feature>
<proteinExistence type="predicted"/>
<dbReference type="RefSeq" id="WP_111248548.1">
    <property type="nucleotide sequence ID" value="NZ_PIEU01000111.1"/>
</dbReference>
<evidence type="ECO:0000256" key="1">
    <source>
        <dbReference type="SAM" id="MobiDB-lite"/>
    </source>
</evidence>
<dbReference type="AlphaFoldDB" id="A0A2W3YSM4"/>
<keyword evidence="2" id="KW-0732">Signal</keyword>
<gene>
    <name evidence="3" type="ORF">CI088_13445</name>
</gene>
<feature type="signal peptide" evidence="2">
    <location>
        <begin position="1"/>
        <end position="23"/>
    </location>
</feature>
<dbReference type="SMART" id="SM00728">
    <property type="entry name" value="ChW"/>
    <property type="match status" value="5"/>
</dbReference>
<feature type="compositionally biased region" description="Low complexity" evidence="1">
    <location>
        <begin position="48"/>
        <end position="66"/>
    </location>
</feature>
<accession>A0A2W3YSM4</accession>
<comment type="caution">
    <text evidence="3">The sequence shown here is derived from an EMBL/GenBank/DDBJ whole genome shotgun (WGS) entry which is preliminary data.</text>
</comment>
<evidence type="ECO:0008006" key="5">
    <source>
        <dbReference type="Google" id="ProtNLM"/>
    </source>
</evidence>
<evidence type="ECO:0000256" key="2">
    <source>
        <dbReference type="SAM" id="SignalP"/>
    </source>
</evidence>
<feature type="compositionally biased region" description="Acidic residues" evidence="1">
    <location>
        <begin position="67"/>
        <end position="79"/>
    </location>
</feature>